<keyword evidence="2 4" id="KW-0238">DNA-binding</keyword>
<dbReference type="InterPro" id="IPR009057">
    <property type="entry name" value="Homeodomain-like_sf"/>
</dbReference>
<dbReference type="InterPro" id="IPR001647">
    <property type="entry name" value="HTH_TetR"/>
</dbReference>
<feature type="domain" description="HTH tetR-type" evidence="5">
    <location>
        <begin position="24"/>
        <end position="84"/>
    </location>
</feature>
<evidence type="ECO:0000313" key="7">
    <source>
        <dbReference type="Proteomes" id="UP000245765"/>
    </source>
</evidence>
<evidence type="ECO:0000256" key="3">
    <source>
        <dbReference type="ARBA" id="ARBA00023163"/>
    </source>
</evidence>
<dbReference type="Pfam" id="PF21306">
    <property type="entry name" value="TetR_C_40"/>
    <property type="match status" value="1"/>
</dbReference>
<dbReference type="Proteomes" id="UP000245765">
    <property type="component" value="Unassembled WGS sequence"/>
</dbReference>
<gene>
    <name evidence="6" type="ORF">DFH01_21080</name>
</gene>
<dbReference type="Gene3D" id="1.10.357.10">
    <property type="entry name" value="Tetracycline Repressor, domain 2"/>
    <property type="match status" value="1"/>
</dbReference>
<feature type="DNA-binding region" description="H-T-H motif" evidence="4">
    <location>
        <begin position="47"/>
        <end position="66"/>
    </location>
</feature>
<protein>
    <submittedName>
        <fullName evidence="6">TetR/AcrR family transcriptional regulator</fullName>
    </submittedName>
</protein>
<organism evidence="6 7">
    <name type="scientific">Falsiroseomonas bella</name>
    <dbReference type="NCBI Taxonomy" id="2184016"/>
    <lineage>
        <taxon>Bacteria</taxon>
        <taxon>Pseudomonadati</taxon>
        <taxon>Pseudomonadota</taxon>
        <taxon>Alphaproteobacteria</taxon>
        <taxon>Acetobacterales</taxon>
        <taxon>Roseomonadaceae</taxon>
        <taxon>Falsiroseomonas</taxon>
    </lineage>
</organism>
<keyword evidence="1" id="KW-0805">Transcription regulation</keyword>
<accession>A0A317F6L8</accession>
<dbReference type="InterPro" id="IPR050109">
    <property type="entry name" value="HTH-type_TetR-like_transc_reg"/>
</dbReference>
<keyword evidence="3" id="KW-0804">Transcription</keyword>
<dbReference type="PANTHER" id="PTHR30055">
    <property type="entry name" value="HTH-TYPE TRANSCRIPTIONAL REGULATOR RUTR"/>
    <property type="match status" value="1"/>
</dbReference>
<sequence>MPVGAWREGHMVATRAEIGQGRRQRTRAALVEAALRVFARMGPEAPTVDDVTAEARVARGSFYNHFASWDALLLAVATAAVEQIEAELAGQRDLPDAAARVGLHLRGYIRKAAADQVWGWAVVRMALVAAPLGTAMRANLAQDVADGIATGRFTVASAQLAQDVILGAGMMGMRSVLQGEAGAEHADDVAEAVLRALGVGDAAAVARCGQGGAARASLQPDPLPP</sequence>
<evidence type="ECO:0000259" key="5">
    <source>
        <dbReference type="PROSITE" id="PS50977"/>
    </source>
</evidence>
<dbReference type="PANTHER" id="PTHR30055:SF234">
    <property type="entry name" value="HTH-TYPE TRANSCRIPTIONAL REGULATOR BETI"/>
    <property type="match status" value="1"/>
</dbReference>
<dbReference type="PROSITE" id="PS50977">
    <property type="entry name" value="HTH_TETR_2"/>
    <property type="match status" value="1"/>
</dbReference>
<dbReference type="AlphaFoldDB" id="A0A317F6L8"/>
<dbReference type="InterPro" id="IPR049513">
    <property type="entry name" value="TetR_C_40"/>
</dbReference>
<evidence type="ECO:0000256" key="2">
    <source>
        <dbReference type="ARBA" id="ARBA00023125"/>
    </source>
</evidence>
<dbReference type="Pfam" id="PF00440">
    <property type="entry name" value="TetR_N"/>
    <property type="match status" value="1"/>
</dbReference>
<evidence type="ECO:0000256" key="1">
    <source>
        <dbReference type="ARBA" id="ARBA00023015"/>
    </source>
</evidence>
<proteinExistence type="predicted"/>
<dbReference type="SUPFAM" id="SSF46689">
    <property type="entry name" value="Homeodomain-like"/>
    <property type="match status" value="1"/>
</dbReference>
<evidence type="ECO:0000256" key="4">
    <source>
        <dbReference type="PROSITE-ProRule" id="PRU00335"/>
    </source>
</evidence>
<dbReference type="EMBL" id="QGNA01000005">
    <property type="protein sequence ID" value="PWS34851.1"/>
    <property type="molecule type" value="Genomic_DNA"/>
</dbReference>
<name>A0A317F6L8_9PROT</name>
<keyword evidence="7" id="KW-1185">Reference proteome</keyword>
<dbReference type="GO" id="GO:0000976">
    <property type="term" value="F:transcription cis-regulatory region binding"/>
    <property type="evidence" value="ECO:0007669"/>
    <property type="project" value="TreeGrafter"/>
</dbReference>
<comment type="caution">
    <text evidence="6">The sequence shown here is derived from an EMBL/GenBank/DDBJ whole genome shotgun (WGS) entry which is preliminary data.</text>
</comment>
<dbReference type="GO" id="GO:0003700">
    <property type="term" value="F:DNA-binding transcription factor activity"/>
    <property type="evidence" value="ECO:0007669"/>
    <property type="project" value="TreeGrafter"/>
</dbReference>
<reference evidence="7" key="1">
    <citation type="submission" date="2018-05" db="EMBL/GenBank/DDBJ databases">
        <authorList>
            <person name="Du Z."/>
            <person name="Wang X."/>
        </authorList>
    </citation>
    <scope>NUCLEOTIDE SEQUENCE [LARGE SCALE GENOMIC DNA]</scope>
    <source>
        <strain evidence="7">CQN31</strain>
    </source>
</reference>
<dbReference type="PRINTS" id="PR00455">
    <property type="entry name" value="HTHTETR"/>
</dbReference>
<evidence type="ECO:0000313" key="6">
    <source>
        <dbReference type="EMBL" id="PWS34851.1"/>
    </source>
</evidence>